<proteinExistence type="predicted"/>
<organism evidence="3 4">
    <name type="scientific">Roseivivax sediminis</name>
    <dbReference type="NCBI Taxonomy" id="936889"/>
    <lineage>
        <taxon>Bacteria</taxon>
        <taxon>Pseudomonadati</taxon>
        <taxon>Pseudomonadota</taxon>
        <taxon>Alphaproteobacteria</taxon>
        <taxon>Rhodobacterales</taxon>
        <taxon>Roseobacteraceae</taxon>
        <taxon>Roseivivax</taxon>
    </lineage>
</organism>
<keyword evidence="3" id="KW-0687">Ribonucleoprotein</keyword>
<dbReference type="GO" id="GO:0005840">
    <property type="term" value="C:ribosome"/>
    <property type="evidence" value="ECO:0007669"/>
    <property type="project" value="UniProtKB-KW"/>
</dbReference>
<evidence type="ECO:0000313" key="4">
    <source>
        <dbReference type="Proteomes" id="UP000325289"/>
    </source>
</evidence>
<evidence type="ECO:0000256" key="1">
    <source>
        <dbReference type="SAM" id="MobiDB-lite"/>
    </source>
</evidence>
<feature type="region of interest" description="Disordered" evidence="1">
    <location>
        <begin position="1"/>
        <end position="69"/>
    </location>
</feature>
<sequence length="165" mass="18152">MDGRREPEIRRARPEDAPTMARVHVQSWPEAYRGALPEAEERRPARGPPDASAGRWPDGDDRAGPGLRANRAAAWQPAYPSDLWYLYVLARPHGAGIGRRLLSAALRARPGAFSACMPEGNSRAFAFYRKTGAQLLETRRDRVGTTSMTAHILGWPVAEAARPAL</sequence>
<keyword evidence="4" id="KW-1185">Reference proteome</keyword>
<dbReference type="PROSITE" id="PS51186">
    <property type="entry name" value="GNAT"/>
    <property type="match status" value="1"/>
</dbReference>
<gene>
    <name evidence="3" type="ORF">SAMN04515678_103289</name>
</gene>
<dbReference type="AlphaFoldDB" id="A0A1I1VML0"/>
<dbReference type="Gene3D" id="3.40.630.30">
    <property type="match status" value="1"/>
</dbReference>
<dbReference type="InterPro" id="IPR000182">
    <property type="entry name" value="GNAT_dom"/>
</dbReference>
<feature type="domain" description="N-acetyltransferase" evidence="2">
    <location>
        <begin position="7"/>
        <end position="156"/>
    </location>
</feature>
<name>A0A1I1VML0_9RHOB</name>
<dbReference type="GO" id="GO:0016747">
    <property type="term" value="F:acyltransferase activity, transferring groups other than amino-acyl groups"/>
    <property type="evidence" value="ECO:0007669"/>
    <property type="project" value="InterPro"/>
</dbReference>
<dbReference type="Proteomes" id="UP000325289">
    <property type="component" value="Unassembled WGS sequence"/>
</dbReference>
<evidence type="ECO:0000259" key="2">
    <source>
        <dbReference type="PROSITE" id="PS51186"/>
    </source>
</evidence>
<dbReference type="SUPFAM" id="SSF55729">
    <property type="entry name" value="Acyl-CoA N-acyltransferases (Nat)"/>
    <property type="match status" value="1"/>
</dbReference>
<feature type="compositionally biased region" description="Basic and acidic residues" evidence="1">
    <location>
        <begin position="1"/>
        <end position="16"/>
    </location>
</feature>
<keyword evidence="3" id="KW-0689">Ribosomal protein</keyword>
<reference evidence="3 4" key="1">
    <citation type="submission" date="2016-10" db="EMBL/GenBank/DDBJ databases">
        <authorList>
            <person name="Varghese N."/>
            <person name="Submissions S."/>
        </authorList>
    </citation>
    <scope>NUCLEOTIDE SEQUENCE [LARGE SCALE GENOMIC DNA]</scope>
    <source>
        <strain evidence="4">YIM D21,KCTC 23444,ACCC 10710</strain>
    </source>
</reference>
<protein>
    <submittedName>
        <fullName evidence="3">Ribosomal protein S18 acetylase RimI</fullName>
    </submittedName>
</protein>
<evidence type="ECO:0000313" key="3">
    <source>
        <dbReference type="EMBL" id="SFD84035.1"/>
    </source>
</evidence>
<dbReference type="InterPro" id="IPR016181">
    <property type="entry name" value="Acyl_CoA_acyltransferase"/>
</dbReference>
<dbReference type="EMBL" id="FOMS01000003">
    <property type="protein sequence ID" value="SFD84035.1"/>
    <property type="molecule type" value="Genomic_DNA"/>
</dbReference>
<accession>A0A1I1VML0</accession>